<gene>
    <name evidence="1" type="ORF">Tco_0926830</name>
</gene>
<sequence>MMLEVESLRECVDEIISCGGKHKADQNIDVHIHCVNRVNSSSTHVTTSPFCFNLLLKDLLLHGVDSQEHRFQLEACEARTVESLGETGFLNFHAFLGGIFGGMHANLVSFGDCLVFSKEVVNDNFGESRVVHLVLLFVTSVVDLTLVDDGGKSSPRIESSVAFSNLKSSLLWNKF</sequence>
<accession>A0ABQ5DB20</accession>
<keyword evidence="2" id="KW-1185">Reference proteome</keyword>
<evidence type="ECO:0000313" key="2">
    <source>
        <dbReference type="Proteomes" id="UP001151760"/>
    </source>
</evidence>
<evidence type="ECO:0000313" key="1">
    <source>
        <dbReference type="EMBL" id="GJT36411.1"/>
    </source>
</evidence>
<dbReference type="Proteomes" id="UP001151760">
    <property type="component" value="Unassembled WGS sequence"/>
</dbReference>
<comment type="caution">
    <text evidence="1">The sequence shown here is derived from an EMBL/GenBank/DDBJ whole genome shotgun (WGS) entry which is preliminary data.</text>
</comment>
<dbReference type="EMBL" id="BQNB010015134">
    <property type="protein sequence ID" value="GJT36411.1"/>
    <property type="molecule type" value="Genomic_DNA"/>
</dbReference>
<protein>
    <submittedName>
        <fullName evidence="1">Uncharacterized protein</fullName>
    </submittedName>
</protein>
<name>A0ABQ5DB20_9ASTR</name>
<organism evidence="1 2">
    <name type="scientific">Tanacetum coccineum</name>
    <dbReference type="NCBI Taxonomy" id="301880"/>
    <lineage>
        <taxon>Eukaryota</taxon>
        <taxon>Viridiplantae</taxon>
        <taxon>Streptophyta</taxon>
        <taxon>Embryophyta</taxon>
        <taxon>Tracheophyta</taxon>
        <taxon>Spermatophyta</taxon>
        <taxon>Magnoliopsida</taxon>
        <taxon>eudicotyledons</taxon>
        <taxon>Gunneridae</taxon>
        <taxon>Pentapetalae</taxon>
        <taxon>asterids</taxon>
        <taxon>campanulids</taxon>
        <taxon>Asterales</taxon>
        <taxon>Asteraceae</taxon>
        <taxon>Asteroideae</taxon>
        <taxon>Anthemideae</taxon>
        <taxon>Anthemidinae</taxon>
        <taxon>Tanacetum</taxon>
    </lineage>
</organism>
<reference evidence="1" key="1">
    <citation type="journal article" date="2022" name="Int. J. Mol. Sci.">
        <title>Draft Genome of Tanacetum Coccineum: Genomic Comparison of Closely Related Tanacetum-Family Plants.</title>
        <authorList>
            <person name="Yamashiro T."/>
            <person name="Shiraishi A."/>
            <person name="Nakayama K."/>
            <person name="Satake H."/>
        </authorList>
    </citation>
    <scope>NUCLEOTIDE SEQUENCE</scope>
</reference>
<reference evidence="1" key="2">
    <citation type="submission" date="2022-01" db="EMBL/GenBank/DDBJ databases">
        <authorList>
            <person name="Yamashiro T."/>
            <person name="Shiraishi A."/>
            <person name="Satake H."/>
            <person name="Nakayama K."/>
        </authorList>
    </citation>
    <scope>NUCLEOTIDE SEQUENCE</scope>
</reference>
<proteinExistence type="predicted"/>